<comment type="caution">
    <text evidence="2">The sequence shown here is derived from an EMBL/GenBank/DDBJ whole genome shotgun (WGS) entry which is preliminary data.</text>
</comment>
<keyword evidence="3" id="KW-1185">Reference proteome</keyword>
<reference evidence="2 3" key="2">
    <citation type="submission" date="2008-11" db="EMBL/GenBank/DDBJ databases">
        <authorList>
            <person name="Fulton L."/>
            <person name="Clifton S."/>
            <person name="Fulton B."/>
            <person name="Xu J."/>
            <person name="Minx P."/>
            <person name="Pepin K.H."/>
            <person name="Johnson M."/>
            <person name="Bhonagiri V."/>
            <person name="Nash W.E."/>
            <person name="Mardis E.R."/>
            <person name="Wilson R.K."/>
        </authorList>
    </citation>
    <scope>NUCLEOTIDE SEQUENCE [LARGE SCALE GENOMIC DNA]</scope>
    <source>
        <strain evidence="2 3">ATCC 43243</strain>
    </source>
</reference>
<protein>
    <recommendedName>
        <fullName evidence="1">HTH LytTR-type domain-containing protein</fullName>
    </recommendedName>
</protein>
<dbReference type="PROSITE" id="PS50930">
    <property type="entry name" value="HTH_LYTTR"/>
    <property type="match status" value="1"/>
</dbReference>
<accession>B7AUW8</accession>
<dbReference type="InterPro" id="IPR046947">
    <property type="entry name" value="LytR-like"/>
</dbReference>
<dbReference type="Pfam" id="PF04397">
    <property type="entry name" value="LytTR"/>
    <property type="match status" value="1"/>
</dbReference>
<dbReference type="SMART" id="SM00850">
    <property type="entry name" value="LytTR"/>
    <property type="match status" value="1"/>
</dbReference>
<dbReference type="HOGENOM" id="CLU_088525_0_0_9"/>
<dbReference type="STRING" id="483218.BACPEC_02516"/>
<dbReference type="Gene3D" id="2.40.50.1020">
    <property type="entry name" value="LytTr DNA-binding domain"/>
    <property type="match status" value="1"/>
</dbReference>
<dbReference type="Proteomes" id="UP000003136">
    <property type="component" value="Unassembled WGS sequence"/>
</dbReference>
<reference evidence="2 3" key="1">
    <citation type="submission" date="2008-11" db="EMBL/GenBank/DDBJ databases">
        <title>Draft genome sequence of Bacteroides pectinophilus (ATCC 43243).</title>
        <authorList>
            <person name="Sudarsanam P."/>
            <person name="Ley R."/>
            <person name="Guruge J."/>
            <person name="Turnbaugh P.J."/>
            <person name="Mahowald M."/>
            <person name="Liep D."/>
            <person name="Gordon J."/>
        </authorList>
    </citation>
    <scope>NUCLEOTIDE SEQUENCE [LARGE SCALE GENOMIC DNA]</scope>
    <source>
        <strain evidence="2 3">ATCC 43243</strain>
    </source>
</reference>
<dbReference type="PANTHER" id="PTHR37299:SF1">
    <property type="entry name" value="STAGE 0 SPORULATION PROTEIN A HOMOLOG"/>
    <property type="match status" value="1"/>
</dbReference>
<dbReference type="GO" id="GO:0000156">
    <property type="term" value="F:phosphorelay response regulator activity"/>
    <property type="evidence" value="ECO:0007669"/>
    <property type="project" value="InterPro"/>
</dbReference>
<dbReference type="EMBL" id="ABVQ01000037">
    <property type="protein sequence ID" value="EEC56009.1"/>
    <property type="molecule type" value="Genomic_DNA"/>
</dbReference>
<gene>
    <name evidence="2" type="ORF">BACPEC_02516</name>
</gene>
<evidence type="ECO:0000259" key="1">
    <source>
        <dbReference type="PROSITE" id="PS50930"/>
    </source>
</evidence>
<proteinExistence type="predicted"/>
<evidence type="ECO:0000313" key="2">
    <source>
        <dbReference type="EMBL" id="EEC56009.1"/>
    </source>
</evidence>
<evidence type="ECO:0000313" key="3">
    <source>
        <dbReference type="Proteomes" id="UP000003136"/>
    </source>
</evidence>
<dbReference type="InterPro" id="IPR007492">
    <property type="entry name" value="LytTR_DNA-bd_dom"/>
</dbReference>
<dbReference type="GO" id="GO:0003677">
    <property type="term" value="F:DNA binding"/>
    <property type="evidence" value="ECO:0007669"/>
    <property type="project" value="InterPro"/>
</dbReference>
<name>B7AUW8_9FIRM</name>
<dbReference type="PANTHER" id="PTHR37299">
    <property type="entry name" value="TRANSCRIPTIONAL REGULATOR-RELATED"/>
    <property type="match status" value="1"/>
</dbReference>
<dbReference type="AlphaFoldDB" id="B7AUW8"/>
<organism evidence="2 3">
    <name type="scientific">[Bacteroides] pectinophilus ATCC 43243</name>
    <dbReference type="NCBI Taxonomy" id="483218"/>
    <lineage>
        <taxon>Bacteria</taxon>
        <taxon>Bacillati</taxon>
        <taxon>Bacillota</taxon>
        <taxon>Clostridia</taxon>
        <taxon>Eubacteriales</taxon>
    </lineage>
</organism>
<feature type="domain" description="HTH LytTR-type" evidence="1">
    <location>
        <begin position="172"/>
        <end position="265"/>
    </location>
</feature>
<sequence length="272" mass="31375">MKSDLLIHESIHIITEYYMNNLQPFFDCLADDVLWLGPTEGQILRGRQNIIDTFSSEIHELTFTMGSIDAVCVTPCKAAREVLLHYDIYTHYPSGNTDLHDQRLQFTWREKRIKTENGYEPYWEVVMIHISNAWRHDSRDTIYPVHYENVALPIRLVEKPDNFITVKADDMSVHRIATGKIIYIETIKRTAKLCIHTSDSLITINGTLPDFESRYSKYLLRIHASYLINPEHVTGIERFSVTLSDGTILPVPEKKYTAVKKALLSNSNYPSG</sequence>
<dbReference type="eggNOG" id="COG3279">
    <property type="taxonomic scope" value="Bacteria"/>
</dbReference>